<dbReference type="HOGENOM" id="CLU_122367_0_0_5"/>
<evidence type="ECO:0008006" key="3">
    <source>
        <dbReference type="Google" id="ProtNLM"/>
    </source>
</evidence>
<name>F2J5N4_POLGS</name>
<dbReference type="eggNOG" id="ENOG5033X2C">
    <property type="taxonomic scope" value="Bacteria"/>
</dbReference>
<dbReference type="OrthoDB" id="2081253at2"/>
<dbReference type="STRING" id="991905.SL003B_1690"/>
<keyword evidence="2" id="KW-1185">Reference proteome</keyword>
<dbReference type="KEGG" id="pgv:SL003B_1690"/>
<evidence type="ECO:0000313" key="2">
    <source>
        <dbReference type="Proteomes" id="UP000008130"/>
    </source>
</evidence>
<dbReference type="AlphaFoldDB" id="F2J5N4"/>
<dbReference type="Proteomes" id="UP000008130">
    <property type="component" value="Chromosome"/>
</dbReference>
<dbReference type="EMBL" id="CP002568">
    <property type="protein sequence ID" value="ADZ70118.1"/>
    <property type="molecule type" value="Genomic_DNA"/>
</dbReference>
<proteinExistence type="predicted"/>
<gene>
    <name evidence="1" type="ordered locus">SL003B_1690</name>
</gene>
<organism evidence="1 2">
    <name type="scientific">Polymorphum gilvum (strain LMG 25793 / CGMCC 1.9160 / SL003B-26A1)</name>
    <dbReference type="NCBI Taxonomy" id="991905"/>
    <lineage>
        <taxon>Bacteria</taxon>
        <taxon>Pseudomonadati</taxon>
        <taxon>Pseudomonadota</taxon>
        <taxon>Alphaproteobacteria</taxon>
        <taxon>Rhodobacterales</taxon>
        <taxon>Paracoccaceae</taxon>
        <taxon>Polymorphum</taxon>
    </lineage>
</organism>
<reference evidence="1 2" key="1">
    <citation type="journal article" date="2011" name="J. Bacteriol.">
        <title>Complete genome sequence of Polymorphum gilvum SL003B-26A1T, a crude oil-degrading bacterium from oil-polluted saline soil.</title>
        <authorList>
            <person name="Li S.G."/>
            <person name="Tang Y.Q."/>
            <person name="Nie Y."/>
            <person name="Cai M."/>
            <person name="Wu X.L."/>
        </authorList>
    </citation>
    <scope>NUCLEOTIDE SEQUENCE [LARGE SCALE GENOMIC DNA]</scope>
    <source>
        <strain evidence="2">LMG 25793 / CGMCC 1.9160 / SL003B-26A1</strain>
    </source>
</reference>
<dbReference type="PATRIC" id="fig|991905.3.peg.1733"/>
<evidence type="ECO:0000313" key="1">
    <source>
        <dbReference type="EMBL" id="ADZ70118.1"/>
    </source>
</evidence>
<protein>
    <recommendedName>
        <fullName evidence="3">Phage protein, HK97 gp10 family</fullName>
    </recommendedName>
</protein>
<accession>F2J5N4</accession>
<sequence length="146" mass="15993">MSGKTKSLKWFGKAVKEDMRTAQVDGVNRTMAACVAHAKANHDWQNRTATLEGSIDIADYAAPVSDGVKGTWGSRDVVYALIHETGGVIRAKKAKALTVPMPDGTLRLVKSVTIPARPYLRPAADIEYPKLAGRIRKAYGRRKKKM</sequence>